<comment type="similarity">
    <text evidence="1 4">Belongs to the glycerate kinase type-1 family.</text>
</comment>
<evidence type="ECO:0000313" key="5">
    <source>
        <dbReference type="EMBL" id="RXK53123.1"/>
    </source>
</evidence>
<proteinExistence type="inferred from homology"/>
<evidence type="ECO:0000256" key="3">
    <source>
        <dbReference type="ARBA" id="ARBA00022777"/>
    </source>
</evidence>
<evidence type="ECO:0000256" key="1">
    <source>
        <dbReference type="ARBA" id="ARBA00006284"/>
    </source>
</evidence>
<dbReference type="Pfam" id="PF02595">
    <property type="entry name" value="Gly_kinase"/>
    <property type="match status" value="1"/>
</dbReference>
<evidence type="ECO:0000256" key="2">
    <source>
        <dbReference type="ARBA" id="ARBA00022679"/>
    </source>
</evidence>
<comment type="caution">
    <text evidence="5">The sequence shown here is derived from an EMBL/GenBank/DDBJ whole genome shotgun (WGS) entry which is preliminary data.</text>
</comment>
<protein>
    <submittedName>
        <fullName evidence="5">Glycerate kinase</fullName>
    </submittedName>
</protein>
<name>A0A4Q1C4B6_9BACT</name>
<dbReference type="GO" id="GO:0031388">
    <property type="term" value="P:organic acid phosphorylation"/>
    <property type="evidence" value="ECO:0007669"/>
    <property type="project" value="UniProtKB-UniRule"/>
</dbReference>
<keyword evidence="3 4" id="KW-0418">Kinase</keyword>
<organism evidence="5 6">
    <name type="scientific">Oleiharenicola lentus</name>
    <dbReference type="NCBI Taxonomy" id="2508720"/>
    <lineage>
        <taxon>Bacteria</taxon>
        <taxon>Pseudomonadati</taxon>
        <taxon>Verrucomicrobiota</taxon>
        <taxon>Opitutia</taxon>
        <taxon>Opitutales</taxon>
        <taxon>Opitutaceae</taxon>
        <taxon>Oleiharenicola</taxon>
    </lineage>
</organism>
<keyword evidence="2 4" id="KW-0808">Transferase</keyword>
<reference evidence="5 6" key="1">
    <citation type="submission" date="2019-01" db="EMBL/GenBank/DDBJ databases">
        <title>Lacunisphaera sp. strain TWA-58.</title>
        <authorList>
            <person name="Chen W.-M."/>
        </authorList>
    </citation>
    <scope>NUCLEOTIDE SEQUENCE [LARGE SCALE GENOMIC DNA]</scope>
    <source>
        <strain evidence="5 6">TWA-58</strain>
    </source>
</reference>
<keyword evidence="6" id="KW-1185">Reference proteome</keyword>
<dbReference type="OrthoDB" id="9774290at2"/>
<dbReference type="GO" id="GO:0008887">
    <property type="term" value="F:glycerate kinase activity"/>
    <property type="evidence" value="ECO:0007669"/>
    <property type="project" value="UniProtKB-UniRule"/>
</dbReference>
<dbReference type="RefSeq" id="WP_129048711.1">
    <property type="nucleotide sequence ID" value="NZ_SDHX01000002.1"/>
</dbReference>
<dbReference type="Gene3D" id="3.90.1510.10">
    <property type="entry name" value="Glycerate kinase, domain 2"/>
    <property type="match status" value="1"/>
</dbReference>
<dbReference type="Gene3D" id="3.40.50.10350">
    <property type="entry name" value="Glycerate kinase, domain 1"/>
    <property type="match status" value="1"/>
</dbReference>
<evidence type="ECO:0000256" key="4">
    <source>
        <dbReference type="PIRNR" id="PIRNR006078"/>
    </source>
</evidence>
<dbReference type="PANTHER" id="PTHR21599:SF0">
    <property type="entry name" value="GLYCERATE KINASE"/>
    <property type="match status" value="1"/>
</dbReference>
<dbReference type="InterPro" id="IPR004381">
    <property type="entry name" value="Glycerate_kinase"/>
</dbReference>
<dbReference type="PIRSF" id="PIRSF006078">
    <property type="entry name" value="GlxK"/>
    <property type="match status" value="1"/>
</dbReference>
<evidence type="ECO:0000313" key="6">
    <source>
        <dbReference type="Proteomes" id="UP000290218"/>
    </source>
</evidence>
<gene>
    <name evidence="5" type="ORF">ESB00_15555</name>
</gene>
<dbReference type="PANTHER" id="PTHR21599">
    <property type="entry name" value="GLYCERATE KINASE"/>
    <property type="match status" value="1"/>
</dbReference>
<dbReference type="InterPro" id="IPR036129">
    <property type="entry name" value="Glycerate_kinase_sf"/>
</dbReference>
<dbReference type="InterPro" id="IPR018193">
    <property type="entry name" value="Glyc_kinase_flavodox-like_fold"/>
</dbReference>
<dbReference type="Proteomes" id="UP000290218">
    <property type="component" value="Unassembled WGS sequence"/>
</dbReference>
<dbReference type="InterPro" id="IPR018197">
    <property type="entry name" value="Glycerate_kinase_RE-like"/>
</dbReference>
<accession>A0A4Q1C4B6</accession>
<sequence length="384" mass="39272">MRALIAFDKFKDALSAEAACEVAARVLRHTHPDWELDLCPLTDGGESFGEILTKAAHGRLDCHAVTGPMGATVRAPIGFVDAAKLPPPVRSRLALAPAERIAVIGMASASGLELVPPDRRNPWRTTTRGTGELIGHARDAGASVIVLGVGGSATNDLGLGALAALGWLFDREPLPENWPHLRRIGGGACLPRIIIACDVVNPLLGAHGATATFGPQKGLKPADVPCLDAEMARVAALLCAAAGQPFTATETPGAGAAGGIACGLMVAAGATLTPGFELVSDWLGLADRIAAADLVITGEGRFDATSLAGKGPGSLVREARRQGKTAHVFAGSLGITADGFHHAITPAGLPLPEALARCPELLAEAVARTCGLCDSRLAAAERTP</sequence>
<dbReference type="NCBIfam" id="TIGR00045">
    <property type="entry name" value="glycerate kinase"/>
    <property type="match status" value="1"/>
</dbReference>
<dbReference type="SUPFAM" id="SSF110738">
    <property type="entry name" value="Glycerate kinase I"/>
    <property type="match status" value="1"/>
</dbReference>
<dbReference type="AlphaFoldDB" id="A0A4Q1C4B6"/>
<dbReference type="EMBL" id="SDHX01000002">
    <property type="protein sequence ID" value="RXK53123.1"/>
    <property type="molecule type" value="Genomic_DNA"/>
</dbReference>